<evidence type="ECO:0000259" key="14">
    <source>
        <dbReference type="PROSITE" id="PS50199"/>
    </source>
</evidence>
<evidence type="ECO:0000256" key="6">
    <source>
        <dbReference type="ARBA" id="ARBA00022723"/>
    </source>
</evidence>
<feature type="region of interest" description="Disordered" evidence="13">
    <location>
        <begin position="563"/>
        <end position="634"/>
    </location>
</feature>
<comment type="similarity">
    <text evidence="2">Belongs to the peptidase C64 family.</text>
</comment>
<evidence type="ECO:0000256" key="8">
    <source>
        <dbReference type="ARBA" id="ARBA00022786"/>
    </source>
</evidence>
<feature type="domain" description="RanBP2-type" evidence="14">
    <location>
        <begin position="60"/>
        <end position="89"/>
    </location>
</feature>
<comment type="catalytic activity">
    <reaction evidence="1">
        <text>Thiol-dependent hydrolysis of ester, thioester, amide, peptide and isopeptide bonds formed by the C-terminal Gly of ubiquitin (a 76-residue protein attached to proteins as an intracellular targeting signal).</text>
        <dbReference type="EC" id="3.4.19.12"/>
    </reaction>
</comment>
<reference evidence="15 16" key="1">
    <citation type="submission" date="2021-06" db="EMBL/GenBank/DDBJ databases">
        <title>A haploid diamondback moth (Plutella xylostella L.) genome assembly resolves 31 chromosomes and identifies a diamide resistance mutation.</title>
        <authorList>
            <person name="Ward C.M."/>
            <person name="Perry K.D."/>
            <person name="Baker G."/>
            <person name="Powis K."/>
            <person name="Heckel D.G."/>
            <person name="Baxter S.W."/>
        </authorList>
    </citation>
    <scope>NUCLEOTIDE SEQUENCE [LARGE SCALE GENOMIC DNA]</scope>
    <source>
        <strain evidence="15 16">LV</strain>
        <tissue evidence="15">Single pupa</tissue>
    </source>
</reference>
<dbReference type="InterPro" id="IPR003323">
    <property type="entry name" value="OTU_dom"/>
</dbReference>
<evidence type="ECO:0000256" key="4">
    <source>
        <dbReference type="ARBA" id="ARBA00022670"/>
    </source>
</evidence>
<dbReference type="SUPFAM" id="SSF90209">
    <property type="entry name" value="Ran binding protein zinc finger-like"/>
    <property type="match status" value="1"/>
</dbReference>
<dbReference type="Pfam" id="PF00641">
    <property type="entry name" value="Zn_ribbon_RanBP"/>
    <property type="match status" value="2"/>
</dbReference>
<organism evidence="15 16">
    <name type="scientific">Plutella xylostella</name>
    <name type="common">Diamondback moth</name>
    <name type="synonym">Plutella maculipennis</name>
    <dbReference type="NCBI Taxonomy" id="51655"/>
    <lineage>
        <taxon>Eukaryota</taxon>
        <taxon>Metazoa</taxon>
        <taxon>Ecdysozoa</taxon>
        <taxon>Arthropoda</taxon>
        <taxon>Hexapoda</taxon>
        <taxon>Insecta</taxon>
        <taxon>Pterygota</taxon>
        <taxon>Neoptera</taxon>
        <taxon>Endopterygota</taxon>
        <taxon>Lepidoptera</taxon>
        <taxon>Glossata</taxon>
        <taxon>Ditrysia</taxon>
        <taxon>Yponomeutoidea</taxon>
        <taxon>Plutellidae</taxon>
        <taxon>Plutella</taxon>
    </lineage>
</organism>
<dbReference type="Pfam" id="PF18418">
    <property type="entry name" value="AnkUBD"/>
    <property type="match status" value="1"/>
</dbReference>
<feature type="compositionally biased region" description="Polar residues" evidence="13">
    <location>
        <begin position="497"/>
        <end position="506"/>
    </location>
</feature>
<dbReference type="InterPro" id="IPR051346">
    <property type="entry name" value="OTU_Deubiquitinase"/>
</dbReference>
<evidence type="ECO:0000256" key="12">
    <source>
        <dbReference type="PROSITE-ProRule" id="PRU00322"/>
    </source>
</evidence>
<evidence type="ECO:0000256" key="10">
    <source>
        <dbReference type="ARBA" id="ARBA00022807"/>
    </source>
</evidence>
<dbReference type="InterPro" id="IPR041294">
    <property type="entry name" value="AnkUBD"/>
</dbReference>
<dbReference type="Pfam" id="PF02338">
    <property type="entry name" value="OTU"/>
    <property type="match status" value="1"/>
</dbReference>
<dbReference type="PROSITE" id="PS01358">
    <property type="entry name" value="ZF_RANBP2_1"/>
    <property type="match status" value="2"/>
</dbReference>
<feature type="region of interest" description="Disordered" evidence="13">
    <location>
        <begin position="863"/>
        <end position="930"/>
    </location>
</feature>
<sequence>MSEEVQDDSNNTASLSLEPAGAECGATEASGAECGGTADASTDVSQTHIPQMTASPCPDNSGKWNCDFCTYENFPQSRKCTMCRSAKPLLNEDIFRLQDGASALPPPPPPPDSSVSEAEAVAERLRPLRIASPPAQAGASCVPKWPCPTCTYENWPKSLKCAMCGASSPQPAPRTQVGINDICNSQNASIQESAEMDTARRAKRKTDWLWLQACLGVVEGDISLVHSYLSGGGDPARALTPPEVALLNRASAFDAGHTLVHLAIRFQRQDILSTLLSRISGSGPGLKRSPSYIAPDLASAIRRHIASCIRTKKGSFQCRYINEFCTFSLPAEIEELPPVIQEQLFSELLDRDAQSTLEADPPLINWSRDFNDTLAGTRLYALWNRSLGDCLPDAVSQATYGVSDRERVLRAAAAASLANNRQRFYERWSTWERLQASLLHYTPDESQLLAEWTRLVAPAAAPNTPLHQVHSRPLHAGREPAAGGVDAPRRPRRRPQHASTPGTLASTTRRTRASCWRSGRASSPPPPPPTRLYTRYTRVHYTPDESQLLAEWTRLVVPAAAPNTPLHQVHSRPLHAGREPAAGGVDAPRRPRRRPQHASTPGTLASTTRRTRASCWRSGRDSSPPPPPPTRLYTRYTRVHYTPDESQLLAEWTRLVAPAAAPNTPLHQVHSRPLHAGREPAAGGVDAPRRPRRRPQHASTPGTLASTTRRTRASCWRSGRASSPPPPPPTRLYTRYTRAHYTPDESQLLAEWTRLVAPAAAPNTPLHQVHSRPLHAGREPAAGGVDAPRRPRRRPQHASTPGTLASTTRRTRASCWRSGRASSPPPPPPTRLYTRYTRVHYTPDESQLLAEWTRLVAPAAAPNTPLHQVHSRPLHAGREPAAGGVDAPRRPRRRPQHASTPGTLASTTRRTRASCWRSGRASSPPPPPPTRLYTRYIHKKLHVFALAHVIRRPIIVYGVNVVNSFRGEALGYARFQGVYLPLLWEPEFCSKWPICLGYTRGHFSALVSVEPYSSTRRYICRERPENAEVYLPLTDFEGKLLPVHFLNCEELADTEGVLRRWLSVSGRGASLTARQRLPPRPLLLAQMLEEWLNHYRRTIQQCRGPFPPRLHAAAAAELSSDPDSDEE</sequence>
<proteinExistence type="inferred from homology"/>
<evidence type="ECO:0000256" key="11">
    <source>
        <dbReference type="ARBA" id="ARBA00022833"/>
    </source>
</evidence>
<dbReference type="Gene3D" id="4.10.1060.10">
    <property type="entry name" value="Zinc finger, RanBP2-type"/>
    <property type="match status" value="2"/>
</dbReference>
<comment type="caution">
    <text evidence="15">The sequence shown here is derived from an EMBL/GenBank/DDBJ whole genome shotgun (WGS) entry which is preliminary data.</text>
</comment>
<keyword evidence="6" id="KW-0479">Metal-binding</keyword>
<evidence type="ECO:0000256" key="7">
    <source>
        <dbReference type="ARBA" id="ARBA00022771"/>
    </source>
</evidence>
<feature type="region of interest" description="Disordered" evidence="13">
    <location>
        <begin position="463"/>
        <end position="533"/>
    </location>
</feature>
<evidence type="ECO:0000313" key="15">
    <source>
        <dbReference type="EMBL" id="KAG7297203.1"/>
    </source>
</evidence>
<evidence type="ECO:0000256" key="5">
    <source>
        <dbReference type="ARBA" id="ARBA00022687"/>
    </source>
</evidence>
<keyword evidence="9" id="KW-0378">Hydrolase</keyword>
<keyword evidence="7 12" id="KW-0863">Zinc-finger</keyword>
<accession>A0ABQ7PZW6</accession>
<dbReference type="EC" id="3.4.19.12" evidence="3"/>
<feature type="compositionally biased region" description="Polar residues" evidence="13">
    <location>
        <begin position="597"/>
        <end position="606"/>
    </location>
</feature>
<keyword evidence="10" id="KW-0788">Thiol protease</keyword>
<dbReference type="SMART" id="SM00547">
    <property type="entry name" value="ZnF_RBZ"/>
    <property type="match status" value="2"/>
</dbReference>
<feature type="domain" description="RanBP2-type" evidence="14">
    <location>
        <begin position="136"/>
        <end position="170"/>
    </location>
</feature>
<keyword evidence="16" id="KW-1185">Reference proteome</keyword>
<dbReference type="InterPro" id="IPR001876">
    <property type="entry name" value="Znf_RanBP2"/>
</dbReference>
<dbReference type="PANTHER" id="PTHR13367">
    <property type="entry name" value="UBIQUITIN THIOESTERASE"/>
    <property type="match status" value="1"/>
</dbReference>
<evidence type="ECO:0000256" key="9">
    <source>
        <dbReference type="ARBA" id="ARBA00022801"/>
    </source>
</evidence>
<feature type="region of interest" description="Disordered" evidence="13">
    <location>
        <begin position="1"/>
        <end position="45"/>
    </location>
</feature>
<evidence type="ECO:0000256" key="3">
    <source>
        <dbReference type="ARBA" id="ARBA00012759"/>
    </source>
</evidence>
<gene>
    <name evidence="15" type="ORF">JYU34_019119</name>
</gene>
<keyword evidence="5" id="KW-0879">Wnt signaling pathway</keyword>
<feature type="compositionally biased region" description="Polar residues" evidence="13">
    <location>
        <begin position="897"/>
        <end position="906"/>
    </location>
</feature>
<keyword evidence="4" id="KW-0645">Protease</keyword>
<name>A0ABQ7PZW6_PLUXY</name>
<dbReference type="PROSITE" id="PS50199">
    <property type="entry name" value="ZF_RANBP2_2"/>
    <property type="match status" value="2"/>
</dbReference>
<evidence type="ECO:0000256" key="1">
    <source>
        <dbReference type="ARBA" id="ARBA00000707"/>
    </source>
</evidence>
<dbReference type="EMBL" id="JAHIBW010000026">
    <property type="protein sequence ID" value="KAG7297203.1"/>
    <property type="molecule type" value="Genomic_DNA"/>
</dbReference>
<feature type="region of interest" description="Disordered" evidence="13">
    <location>
        <begin position="763"/>
        <end position="833"/>
    </location>
</feature>
<dbReference type="Proteomes" id="UP000823941">
    <property type="component" value="Chromosome 26"/>
</dbReference>
<evidence type="ECO:0000313" key="16">
    <source>
        <dbReference type="Proteomes" id="UP000823941"/>
    </source>
</evidence>
<dbReference type="PANTHER" id="PTHR13367:SF28">
    <property type="entry name" value="UBIQUITIN THIOESTERASE ZRANB1"/>
    <property type="match status" value="1"/>
</dbReference>
<protein>
    <recommendedName>
        <fullName evidence="3">ubiquitinyl hydrolase 1</fullName>
        <ecNumber evidence="3">3.4.19.12</ecNumber>
    </recommendedName>
</protein>
<keyword evidence="8" id="KW-0833">Ubl conjugation pathway</keyword>
<evidence type="ECO:0000256" key="13">
    <source>
        <dbReference type="SAM" id="MobiDB-lite"/>
    </source>
</evidence>
<keyword evidence="11" id="KW-0862">Zinc</keyword>
<feature type="compositionally biased region" description="Polar residues" evidence="13">
    <location>
        <begin position="697"/>
        <end position="706"/>
    </location>
</feature>
<feature type="region of interest" description="Disordered" evidence="13">
    <location>
        <begin position="663"/>
        <end position="732"/>
    </location>
</feature>
<feature type="compositionally biased region" description="Polar residues" evidence="13">
    <location>
        <begin position="797"/>
        <end position="806"/>
    </location>
</feature>
<dbReference type="InterPro" id="IPR036443">
    <property type="entry name" value="Znf_RanBP2_sf"/>
</dbReference>
<dbReference type="Gene3D" id="1.25.40.560">
    <property type="match status" value="1"/>
</dbReference>
<evidence type="ECO:0000256" key="2">
    <source>
        <dbReference type="ARBA" id="ARBA00005865"/>
    </source>
</evidence>